<dbReference type="AlphaFoldDB" id="A0A9N9LW29"/>
<evidence type="ECO:0000313" key="3">
    <source>
        <dbReference type="Proteomes" id="UP000701801"/>
    </source>
</evidence>
<dbReference type="OrthoDB" id="4818801at2759"/>
<organism evidence="2 3">
    <name type="scientific">Hymenoscyphus albidus</name>
    <dbReference type="NCBI Taxonomy" id="595503"/>
    <lineage>
        <taxon>Eukaryota</taxon>
        <taxon>Fungi</taxon>
        <taxon>Dikarya</taxon>
        <taxon>Ascomycota</taxon>
        <taxon>Pezizomycotina</taxon>
        <taxon>Leotiomycetes</taxon>
        <taxon>Helotiales</taxon>
        <taxon>Helotiaceae</taxon>
        <taxon>Hymenoscyphus</taxon>
    </lineage>
</organism>
<dbReference type="InterPro" id="IPR050275">
    <property type="entry name" value="PGM_Phosphatase"/>
</dbReference>
<evidence type="ECO:0000313" key="2">
    <source>
        <dbReference type="EMBL" id="CAG8979661.1"/>
    </source>
</evidence>
<accession>A0A9N9LW29</accession>
<dbReference type="GO" id="GO:0046390">
    <property type="term" value="P:ribose phosphate biosynthetic process"/>
    <property type="evidence" value="ECO:0007669"/>
    <property type="project" value="TreeGrafter"/>
</dbReference>
<dbReference type="Gene3D" id="3.40.50.1240">
    <property type="entry name" value="Phosphoglycerate mutase-like"/>
    <property type="match status" value="1"/>
</dbReference>
<dbReference type="InterPro" id="IPR013078">
    <property type="entry name" value="His_Pase_superF_clade-1"/>
</dbReference>
<gene>
    <name evidence="2" type="ORF">HYALB_00003892</name>
</gene>
<dbReference type="SUPFAM" id="SSF53254">
    <property type="entry name" value="Phosphoglycerate mutase-like"/>
    <property type="match status" value="1"/>
</dbReference>
<dbReference type="PANTHER" id="PTHR48100:SF15">
    <property type="entry name" value="SEDOHEPTULOSE 1,7-BISPHOSPHATASE"/>
    <property type="match status" value="1"/>
</dbReference>
<dbReference type="EMBL" id="CAJVRM010000329">
    <property type="protein sequence ID" value="CAG8979661.1"/>
    <property type="molecule type" value="Genomic_DNA"/>
</dbReference>
<evidence type="ECO:0000256" key="1">
    <source>
        <dbReference type="PIRSR" id="PIRSR613078-2"/>
    </source>
</evidence>
<dbReference type="SMART" id="SM00855">
    <property type="entry name" value="PGAM"/>
    <property type="match status" value="1"/>
</dbReference>
<evidence type="ECO:0008006" key="4">
    <source>
        <dbReference type="Google" id="ProtNLM"/>
    </source>
</evidence>
<dbReference type="Pfam" id="PF00300">
    <property type="entry name" value="His_Phos_1"/>
    <property type="match status" value="1"/>
</dbReference>
<dbReference type="Proteomes" id="UP000701801">
    <property type="component" value="Unassembled WGS sequence"/>
</dbReference>
<feature type="binding site" evidence="1">
    <location>
        <begin position="52"/>
        <end position="53"/>
    </location>
    <ligand>
        <name>substrate</name>
    </ligand>
</feature>
<keyword evidence="3" id="KW-1185">Reference proteome</keyword>
<sequence length="256" mass="28545">MPDKDAGTPRVFLVRHDFICVCFYPNPIAPPQPMKSDLSPGETEWTISGRYTGRSDLPLTPNGESQVASSAKVIVGPGKIVDPSKLARLFISPRTRAQRTFEILFDGSQQKDLREKAETSEDIREWEYGTYEGLLTAQIRSARKEKGLDKERPWNIWTDGCEEGESPAEVSARLDRIISTIREIQGPYMHGEQGVDVLLIAHGHILRAFAKRWIGFPLSTSLPMMLEPGAIGILSYEHHKVDEPAFLLGVNMGASE</sequence>
<feature type="binding site" evidence="1">
    <location>
        <position position="96"/>
    </location>
    <ligand>
        <name>substrate</name>
    </ligand>
</feature>
<dbReference type="CDD" id="cd07067">
    <property type="entry name" value="HP_PGM_like"/>
    <property type="match status" value="1"/>
</dbReference>
<protein>
    <recommendedName>
        <fullName evidence="4">Phosphoglycerate mutase-like protein</fullName>
    </recommendedName>
</protein>
<dbReference type="PANTHER" id="PTHR48100">
    <property type="entry name" value="BROAD-SPECIFICITY PHOSPHATASE YOR283W-RELATED"/>
    <property type="match status" value="1"/>
</dbReference>
<comment type="caution">
    <text evidence="2">The sequence shown here is derived from an EMBL/GenBank/DDBJ whole genome shotgun (WGS) entry which is preliminary data.</text>
</comment>
<reference evidence="2" key="1">
    <citation type="submission" date="2021-07" db="EMBL/GenBank/DDBJ databases">
        <authorList>
            <person name="Durling M."/>
        </authorList>
    </citation>
    <scope>NUCLEOTIDE SEQUENCE</scope>
</reference>
<proteinExistence type="predicted"/>
<dbReference type="GO" id="GO:0050278">
    <property type="term" value="F:sedoheptulose-bisphosphatase activity"/>
    <property type="evidence" value="ECO:0007669"/>
    <property type="project" value="TreeGrafter"/>
</dbReference>
<dbReference type="InterPro" id="IPR029033">
    <property type="entry name" value="His_PPase_superfam"/>
</dbReference>
<feature type="binding site" evidence="1">
    <location>
        <begin position="125"/>
        <end position="128"/>
    </location>
    <ligand>
        <name>substrate</name>
    </ligand>
</feature>
<name>A0A9N9LW29_9HELO</name>